<keyword evidence="4" id="KW-0235">DNA replication</keyword>
<evidence type="ECO:0000313" key="10">
    <source>
        <dbReference type="Proteomes" id="UP000029692"/>
    </source>
</evidence>
<dbReference type="InterPro" id="IPR029063">
    <property type="entry name" value="SAM-dependent_MTases_sf"/>
</dbReference>
<evidence type="ECO:0000256" key="7">
    <source>
        <dbReference type="SAM" id="MobiDB-lite"/>
    </source>
</evidence>
<comment type="caution">
    <text evidence="9">The sequence shown here is derived from an EMBL/GenBank/DDBJ whole genome shotgun (WGS) entry which is preliminary data.</text>
</comment>
<evidence type="ECO:0000256" key="4">
    <source>
        <dbReference type="ARBA" id="ARBA00022705"/>
    </source>
</evidence>
<dbReference type="PANTHER" id="PTHR13779">
    <property type="entry name" value="WERNER HELICASE-INTERACTING PROTEIN 1 FAMILY MEMBER"/>
    <property type="match status" value="1"/>
</dbReference>
<dbReference type="GO" id="GO:0016887">
    <property type="term" value="F:ATP hydrolysis activity"/>
    <property type="evidence" value="ECO:0007669"/>
    <property type="project" value="InterPro"/>
</dbReference>
<dbReference type="GO" id="GO:0008047">
    <property type="term" value="F:enzyme activator activity"/>
    <property type="evidence" value="ECO:0007669"/>
    <property type="project" value="TreeGrafter"/>
</dbReference>
<dbReference type="CDD" id="cd00009">
    <property type="entry name" value="AAA"/>
    <property type="match status" value="1"/>
</dbReference>
<dbReference type="Gene3D" id="1.10.3710.10">
    <property type="entry name" value="DNA polymerase III clamp loader subunits, C-terminal domain"/>
    <property type="match status" value="1"/>
</dbReference>
<dbReference type="NCBIfam" id="NF009883">
    <property type="entry name" value="PRK13341.1-4"/>
    <property type="match status" value="1"/>
</dbReference>
<dbReference type="InterPro" id="IPR027417">
    <property type="entry name" value="P-loop_NTPase"/>
</dbReference>
<dbReference type="STRING" id="1480694.DC28_07060"/>
<keyword evidence="10" id="KW-1185">Reference proteome</keyword>
<dbReference type="SUPFAM" id="SSF52540">
    <property type="entry name" value="P-loop containing nucleoside triphosphate hydrolases"/>
    <property type="match status" value="1"/>
</dbReference>
<evidence type="ECO:0000256" key="3">
    <source>
        <dbReference type="ARBA" id="ARBA00020776"/>
    </source>
</evidence>
<dbReference type="NCBIfam" id="NF009881">
    <property type="entry name" value="PRK13341.1-2"/>
    <property type="match status" value="1"/>
</dbReference>
<comment type="function">
    <text evidence="1">DNA-dependent ATPase that plays important roles in cellular responses to stalled DNA replication processes.</text>
</comment>
<dbReference type="PANTHER" id="PTHR13779:SF7">
    <property type="entry name" value="ATPASE WRNIP1"/>
    <property type="match status" value="1"/>
</dbReference>
<dbReference type="GO" id="GO:0017116">
    <property type="term" value="F:single-stranded DNA helicase activity"/>
    <property type="evidence" value="ECO:0007669"/>
    <property type="project" value="TreeGrafter"/>
</dbReference>
<accession>A0A098QX39</accession>
<proteinExistence type="inferred from homology"/>
<evidence type="ECO:0000259" key="8">
    <source>
        <dbReference type="SMART" id="SM00382"/>
    </source>
</evidence>
<keyword evidence="6" id="KW-0067">ATP-binding</keyword>
<dbReference type="InterPro" id="IPR003593">
    <property type="entry name" value="AAA+_ATPase"/>
</dbReference>
<sequence length="747" mass="83677">MFNQDVNQAQDEPLASRMRPRTIHEYIGQDHILGPGRLLRRAIQADQLSSLIFSGPPGTGKTTLARVIANTTKSHFISLNAVLSGVKEVRQAIADAQERHSLYNRKTILFVDEVHRWNKSQQDALLPWVENGTVILIGATTENPFFEVNRALVSRSRIFQLKPLTRIDLQAIAWQAIQDPHRGYGNYTITIDETAMDHLVDTAAGDARSLLNALELAVETTPERFPPPKDTPIHIDLATAEESIQERAVLYDKEGDYHFDIISAFIKSIRGSDPDAALFWMARMIKAGESPRFIFRRMLISASEDIGLADPQALPIVEAAASAFERVGMPEGQFFLTQAALYLSTAPKSNSALGYFDALTAQDEPRDSEVPNHLRDSSRDKHGFGHGQGYQYPHAYAEHWTAQAYLPKGFQGRIFYQPGKLGYEASIAGQVHQRREIQLSEAIWDSTPEHLTYTPENPRIQAWIRRSEQIHPDHLLGLRDAVFAQLEPPRHHRLLIDGSQSLLFLWEALRRCPEGMVWARFASQDATQQAQQAAQYLDLLQQPELFQGLPGDFNAMLRSRYPDLHFDGILSRGEIGFLLTNQGYSQGVQRLSLLKEILSPQGKIILVELIPRESQRLSGLLHQINAPEEAIHRVEQVESILYASGMPSLGWDGETLSALAHEAGLQVAASETLTIPGDRRINSQDILGWFGSPEGQTPGYSPFYEAASTVLPKEEVHRLSTLSQNLQGRRVSWKRIYSLVALTLPGK</sequence>
<dbReference type="AlphaFoldDB" id="A0A098QX39"/>
<dbReference type="InterPro" id="IPR051314">
    <property type="entry name" value="AAA_ATPase_RarA/MGS1/WRNIP1"/>
</dbReference>
<dbReference type="InterPro" id="IPR003959">
    <property type="entry name" value="ATPase_AAA_core"/>
</dbReference>
<feature type="domain" description="AAA+ ATPase" evidence="8">
    <location>
        <begin position="47"/>
        <end position="164"/>
    </location>
</feature>
<dbReference type="GO" id="GO:0006261">
    <property type="term" value="P:DNA-templated DNA replication"/>
    <property type="evidence" value="ECO:0007669"/>
    <property type="project" value="TreeGrafter"/>
</dbReference>
<dbReference type="Pfam" id="PF16193">
    <property type="entry name" value="AAA_assoc_2"/>
    <property type="match status" value="1"/>
</dbReference>
<dbReference type="SUPFAM" id="SSF53335">
    <property type="entry name" value="S-adenosyl-L-methionine-dependent methyltransferases"/>
    <property type="match status" value="1"/>
</dbReference>
<protein>
    <recommendedName>
        <fullName evidence="3">Replication-associated recombination protein A</fullName>
    </recommendedName>
</protein>
<dbReference type="SUPFAM" id="SSF48019">
    <property type="entry name" value="post-AAA+ oligomerization domain-like"/>
    <property type="match status" value="1"/>
</dbReference>
<dbReference type="FunFam" id="1.20.272.10:FF:000001">
    <property type="entry name" value="Putative AAA family ATPase"/>
    <property type="match status" value="1"/>
</dbReference>
<dbReference type="GO" id="GO:0005524">
    <property type="term" value="F:ATP binding"/>
    <property type="evidence" value="ECO:0007669"/>
    <property type="project" value="UniProtKB-KW"/>
</dbReference>
<gene>
    <name evidence="9" type="ORF">DC28_07060</name>
</gene>
<dbReference type="CDD" id="cd18139">
    <property type="entry name" value="HLD_clamp_RarA"/>
    <property type="match status" value="1"/>
</dbReference>
<dbReference type="InterPro" id="IPR008921">
    <property type="entry name" value="DNA_pol3_clamp-load_cplx_C"/>
</dbReference>
<feature type="compositionally biased region" description="Basic and acidic residues" evidence="7">
    <location>
        <begin position="364"/>
        <end position="383"/>
    </location>
</feature>
<evidence type="ECO:0000256" key="5">
    <source>
        <dbReference type="ARBA" id="ARBA00022741"/>
    </source>
</evidence>
<dbReference type="Pfam" id="PF00004">
    <property type="entry name" value="AAA"/>
    <property type="match status" value="1"/>
</dbReference>
<dbReference type="InterPro" id="IPR021886">
    <property type="entry name" value="MgsA_C"/>
</dbReference>
<dbReference type="InterPro" id="IPR032423">
    <property type="entry name" value="AAA_assoc_2"/>
</dbReference>
<reference evidence="9 10" key="1">
    <citation type="submission" date="2014-05" db="EMBL/GenBank/DDBJ databases">
        <title>De novo Genome Sequence of Spirocheata sp.</title>
        <authorList>
            <person name="Shivani Y."/>
            <person name="Subhash Y."/>
            <person name="Tushar L."/>
            <person name="Sasikala C."/>
            <person name="Ramana C.V."/>
        </authorList>
    </citation>
    <scope>NUCLEOTIDE SEQUENCE [LARGE SCALE GENOMIC DNA]</scope>
    <source>
        <strain evidence="9 10">JC230</strain>
    </source>
</reference>
<evidence type="ECO:0000256" key="2">
    <source>
        <dbReference type="ARBA" id="ARBA00008959"/>
    </source>
</evidence>
<dbReference type="Gene3D" id="3.40.50.300">
    <property type="entry name" value="P-loop containing nucleotide triphosphate hydrolases"/>
    <property type="match status" value="1"/>
</dbReference>
<dbReference type="EMBL" id="JNUP01000052">
    <property type="protein sequence ID" value="KGE72415.1"/>
    <property type="molecule type" value="Genomic_DNA"/>
</dbReference>
<dbReference type="eggNOG" id="COG2256">
    <property type="taxonomic scope" value="Bacteria"/>
</dbReference>
<dbReference type="Gene3D" id="1.20.272.10">
    <property type="match status" value="1"/>
</dbReference>
<evidence type="ECO:0000256" key="6">
    <source>
        <dbReference type="ARBA" id="ARBA00022840"/>
    </source>
</evidence>
<dbReference type="SMART" id="SM00382">
    <property type="entry name" value="AAA"/>
    <property type="match status" value="1"/>
</dbReference>
<evidence type="ECO:0000313" key="9">
    <source>
        <dbReference type="EMBL" id="KGE72415.1"/>
    </source>
</evidence>
<dbReference type="Proteomes" id="UP000029692">
    <property type="component" value="Unassembled WGS sequence"/>
</dbReference>
<dbReference type="FunFam" id="3.40.50.300:FF:000137">
    <property type="entry name" value="Replication-associated recombination protein A"/>
    <property type="match status" value="1"/>
</dbReference>
<evidence type="ECO:0000256" key="1">
    <source>
        <dbReference type="ARBA" id="ARBA00002393"/>
    </source>
</evidence>
<feature type="region of interest" description="Disordered" evidence="7">
    <location>
        <begin position="364"/>
        <end position="384"/>
    </location>
</feature>
<dbReference type="GO" id="GO:0000731">
    <property type="term" value="P:DNA synthesis involved in DNA repair"/>
    <property type="evidence" value="ECO:0007669"/>
    <property type="project" value="TreeGrafter"/>
</dbReference>
<dbReference type="GO" id="GO:0003677">
    <property type="term" value="F:DNA binding"/>
    <property type="evidence" value="ECO:0007669"/>
    <property type="project" value="InterPro"/>
</dbReference>
<comment type="similarity">
    <text evidence="2">Belongs to the AAA ATPase family. RarA/MGS1/WRNIP1 subfamily.</text>
</comment>
<organism evidence="9 10">
    <name type="scientific">Spirochaeta lutea</name>
    <dbReference type="NCBI Taxonomy" id="1480694"/>
    <lineage>
        <taxon>Bacteria</taxon>
        <taxon>Pseudomonadati</taxon>
        <taxon>Spirochaetota</taxon>
        <taxon>Spirochaetia</taxon>
        <taxon>Spirochaetales</taxon>
        <taxon>Spirochaetaceae</taxon>
        <taxon>Spirochaeta</taxon>
    </lineage>
</organism>
<dbReference type="Pfam" id="PF12002">
    <property type="entry name" value="MgsA_C"/>
    <property type="match status" value="1"/>
</dbReference>
<name>A0A098QX39_9SPIO</name>
<keyword evidence="5" id="KW-0547">Nucleotide-binding</keyword>
<dbReference type="Gene3D" id="1.10.8.60">
    <property type="match status" value="1"/>
</dbReference>